<dbReference type="KEGG" id="hsf:HLASA_0936"/>
<dbReference type="EMBL" id="CP008874">
    <property type="protein sequence ID" value="AKH97437.1"/>
    <property type="molecule type" value="Genomic_DNA"/>
</dbReference>
<dbReference type="STRING" id="1604004.HLASA_0936"/>
<accession>A0A0F7P9H5</accession>
<dbReference type="Gene3D" id="3.90.550.10">
    <property type="entry name" value="Spore Coat Polysaccharide Biosynthesis Protein SpsA, Chain A"/>
    <property type="match status" value="1"/>
</dbReference>
<reference evidence="3" key="2">
    <citation type="submission" date="2015-05" db="EMBL/GenBank/DDBJ databases">
        <title>Complete genome sequence of Halanaeroarchaeum sulfurireducens type strain M27-SA2, a sulfate-reducer haloarchaeon from marine anoxic lake Medee.</title>
        <authorList>
            <person name="Messina E."/>
            <person name="Kublanov I.V."/>
            <person name="Toshchakov S."/>
            <person name="Arcadi E."/>
            <person name="La Spada G."/>
            <person name="La Cono V."/>
            <person name="Yakimov M.M."/>
        </authorList>
    </citation>
    <scope>NUCLEOTIDE SEQUENCE [LARGE SCALE GENOMIC DNA]</scope>
    <source>
        <strain evidence="3">M27-SA2</strain>
    </source>
</reference>
<dbReference type="SUPFAM" id="SSF53448">
    <property type="entry name" value="Nucleotide-diphospho-sugar transferases"/>
    <property type="match status" value="1"/>
</dbReference>
<dbReference type="AlphaFoldDB" id="A0A0F7P9H5"/>
<gene>
    <name evidence="2" type="ORF">HLASA_0936</name>
    <name evidence="1" type="ORF">HLASF_0947</name>
</gene>
<reference evidence="2 3" key="3">
    <citation type="journal article" date="2016" name="Stand. Genomic Sci.">
        <title>Complete genome sequence of 'Halanaeroarchaeum sulfurireducens' M27-SA2, a sulfur-reducing and acetate-oxidizing haloarchaeon from the deep-sea hypersaline anoxic lake Medee.</title>
        <authorList>
            <person name="Messina E."/>
            <person name="Sorokin D.Y."/>
            <person name="Kublanov I.V."/>
            <person name="Toshchakov S."/>
            <person name="Lopatina A."/>
            <person name="Arcadi E."/>
            <person name="Smedile F."/>
            <person name="La Spada G."/>
            <person name="La Cono V."/>
            <person name="Yakimov M.M."/>
        </authorList>
    </citation>
    <scope>NUCLEOTIDE SEQUENCE [LARGE SCALE GENOMIC DNA]</scope>
    <source>
        <strain evidence="2 3">M27-SA2</strain>
    </source>
</reference>
<dbReference type="KEGG" id="hsu:HLASF_0947"/>
<reference evidence="1 4" key="1">
    <citation type="journal article" date="2015" name="ISME J.">
        <title>Elemental sulfur and acetate can support life of a novel strictly anaerobic haloarchaeon.</title>
        <authorList>
            <person name="Sorokin D.Y."/>
            <person name="Kublanov I.V."/>
            <person name="Gavrilov S.N."/>
            <person name="Rojo D."/>
            <person name="Roman P."/>
            <person name="Golyshin P.N."/>
            <person name="Slepak V.Z."/>
            <person name="Smedile F."/>
            <person name="Ferrer M."/>
            <person name="Messina E."/>
            <person name="La Cono V."/>
            <person name="Yakimov M.M."/>
        </authorList>
    </citation>
    <scope>NUCLEOTIDE SEQUENCE [LARGE SCALE GENOMIC DNA]</scope>
    <source>
        <strain evidence="1 4">HSR2</strain>
    </source>
</reference>
<dbReference type="InterPro" id="IPR029044">
    <property type="entry name" value="Nucleotide-diphossugar_trans"/>
</dbReference>
<dbReference type="Proteomes" id="UP000069906">
    <property type="component" value="Chromosome"/>
</dbReference>
<protein>
    <recommendedName>
        <fullName evidence="5">Hemolytic protein HlpA-like protein</fullName>
    </recommendedName>
</protein>
<evidence type="ECO:0008006" key="5">
    <source>
        <dbReference type="Google" id="ProtNLM"/>
    </source>
</evidence>
<keyword evidence="4" id="KW-1185">Reference proteome</keyword>
<evidence type="ECO:0000313" key="4">
    <source>
        <dbReference type="Proteomes" id="UP000069906"/>
    </source>
</evidence>
<organism evidence="1 4">
    <name type="scientific">Halanaeroarchaeum sulfurireducens</name>
    <dbReference type="NCBI Taxonomy" id="1604004"/>
    <lineage>
        <taxon>Archaea</taxon>
        <taxon>Methanobacteriati</taxon>
        <taxon>Methanobacteriota</taxon>
        <taxon>Stenosarchaea group</taxon>
        <taxon>Halobacteria</taxon>
        <taxon>Halobacteriales</taxon>
        <taxon>Halobacteriaceae</taxon>
        <taxon>Halanaeroarchaeum</taxon>
    </lineage>
</organism>
<proteinExistence type="predicted"/>
<evidence type="ECO:0000313" key="1">
    <source>
        <dbReference type="EMBL" id="AKH97437.1"/>
    </source>
</evidence>
<sequence>MFQNMTTKTPVALFIYKRPKHTEKVLKQIRKANPQLLLVIADGPRNESEHRKCKETRRLVEEVEYDFEVRTNFASKNLGLRKRFESGLEWIFEQTEEAIILEDDTFPHPSFFTFCENLLEYYRDDRRVWDISGSNHLGKWQRNGYDYHFSHYGGIWGWATWRDSWKEYNSEMDLWKSDIVKDRIRDVIANDKHYQYTNRVYDETRAGVIETWDYQWGFSRHRNNGLSVVPSKNLVRNIGFDETATHTTDSTPEFAEDDIFELSLPLSHPPFVAPDRGYDQRFHNLRNTRSVPRRIFDAINDKISR</sequence>
<dbReference type="EMBL" id="CP011564">
    <property type="protein sequence ID" value="ALG81833.1"/>
    <property type="molecule type" value="Genomic_DNA"/>
</dbReference>
<evidence type="ECO:0000313" key="2">
    <source>
        <dbReference type="EMBL" id="ALG81833.1"/>
    </source>
</evidence>
<dbReference type="Proteomes" id="UP000060390">
    <property type="component" value="Chromosome"/>
</dbReference>
<evidence type="ECO:0000313" key="3">
    <source>
        <dbReference type="Proteomes" id="UP000060390"/>
    </source>
</evidence>
<name>A0A0F7P9H5_9EURY</name>
<dbReference type="HOGENOM" id="CLU_054735_0_0_2"/>